<feature type="active site" description="Proton acceptor" evidence="3">
    <location>
        <position position="594"/>
    </location>
</feature>
<comment type="caution">
    <text evidence="6">The sequence shown here is derived from an EMBL/GenBank/DDBJ whole genome shotgun (WGS) entry which is preliminary data.</text>
</comment>
<dbReference type="SUPFAM" id="SSF51905">
    <property type="entry name" value="FAD/NAD(P)-binding domain"/>
    <property type="match status" value="1"/>
</dbReference>
<protein>
    <recommendedName>
        <fullName evidence="8">GMC oxidoreductase</fullName>
    </recommendedName>
</protein>
<evidence type="ECO:0000256" key="3">
    <source>
        <dbReference type="PIRSR" id="PIRSR000137-1"/>
    </source>
</evidence>
<dbReference type="PIRSF" id="PIRSF000137">
    <property type="entry name" value="Alcohol_oxidase"/>
    <property type="match status" value="1"/>
</dbReference>
<gene>
    <name evidence="6" type="ORF">Daesc_005797</name>
</gene>
<dbReference type="SUPFAM" id="SSF54373">
    <property type="entry name" value="FAD-linked reductases, C-terminal domain"/>
    <property type="match status" value="1"/>
</dbReference>
<dbReference type="Pfam" id="PF00732">
    <property type="entry name" value="GMC_oxred_N"/>
    <property type="match status" value="1"/>
</dbReference>
<dbReference type="InterPro" id="IPR000172">
    <property type="entry name" value="GMC_OxRdtase_N"/>
</dbReference>
<dbReference type="AlphaFoldDB" id="A0AAX6MMU1"/>
<accession>A0AAX6MMU1</accession>
<evidence type="ECO:0008006" key="8">
    <source>
        <dbReference type="Google" id="ProtNLM"/>
    </source>
</evidence>
<dbReference type="Proteomes" id="UP001369815">
    <property type="component" value="Unassembled WGS sequence"/>
</dbReference>
<dbReference type="GO" id="GO:0044550">
    <property type="term" value="P:secondary metabolite biosynthetic process"/>
    <property type="evidence" value="ECO:0007669"/>
    <property type="project" value="TreeGrafter"/>
</dbReference>
<evidence type="ECO:0000313" key="6">
    <source>
        <dbReference type="EMBL" id="KAK6953492.1"/>
    </source>
</evidence>
<dbReference type="InterPro" id="IPR012132">
    <property type="entry name" value="GMC_OxRdtase"/>
</dbReference>
<evidence type="ECO:0000313" key="7">
    <source>
        <dbReference type="Proteomes" id="UP001369815"/>
    </source>
</evidence>
<sequence>MSWAARTACAVVALATIANTKPLDNHIQARRLLGSSFGMPGDDATYDYVVVGGGNAGLTLATRLVEQKAGTVAVIEAGSFFEIDNSNLSQIPAQAGAFAGKGDDDWQPLIDWGYITAPQVGANNDPIHYARGKGLGVVYQRGTKASYDMWADQVGDDSYTWDNFLPYFQKSINFTGPNMDLRSANSTPEYDISAFSTGNGPLSVTFANYAQAFGTWAQKGFEQLGLSVIPGFQSGSLLGQSYSMYTINPQTGIRDSSETSFLQKALSYPEYTVYQSAMAKKIVFDGTKATGVLVETQGFEYTISARKEIVLSAGVFGSPQLLQASGVGPEELLKQHNIPVVANRPGVGQNMQDHLYFGVTHAVNAPTISSLSDPAYAAAAAAEFNERGGGMYSNPTTDSFGWEKVPDHLRSKMSNGTLGVLNSYPEDWPELEYVSLGAYVGDQEDSRHGSPNDGRNYGSLVVALITPQSRGSVNITSPDTSIQPEINPNFLVNKADQEVVVAGFKRAREFWNTDAMSSFSIGDEAYPGLDVKSDDQILEAIKKSYNTIYHGSCTCAMGPKDNEMTVVDSTAKVIGVQNLRVVDASAFPLLPPGHPMATVYALAEKIACDISGNC</sequence>
<evidence type="ECO:0000256" key="2">
    <source>
        <dbReference type="ARBA" id="ARBA00023180"/>
    </source>
</evidence>
<dbReference type="PANTHER" id="PTHR11552">
    <property type="entry name" value="GLUCOSE-METHANOL-CHOLINE GMC OXIDOREDUCTASE"/>
    <property type="match status" value="1"/>
</dbReference>
<evidence type="ECO:0000256" key="1">
    <source>
        <dbReference type="ARBA" id="ARBA00010790"/>
    </source>
</evidence>
<dbReference type="Gene3D" id="3.30.560.10">
    <property type="entry name" value="Glucose Oxidase, domain 3"/>
    <property type="match status" value="1"/>
</dbReference>
<proteinExistence type="inferred from homology"/>
<dbReference type="PANTHER" id="PTHR11552:SF138">
    <property type="entry name" value="DEHYDROGENASE PKFF-RELATED"/>
    <property type="match status" value="1"/>
</dbReference>
<dbReference type="InterPro" id="IPR007867">
    <property type="entry name" value="GMC_OxRtase_C"/>
</dbReference>
<evidence type="ECO:0000259" key="4">
    <source>
        <dbReference type="Pfam" id="PF00732"/>
    </source>
</evidence>
<dbReference type="GO" id="GO:0016614">
    <property type="term" value="F:oxidoreductase activity, acting on CH-OH group of donors"/>
    <property type="evidence" value="ECO:0007669"/>
    <property type="project" value="InterPro"/>
</dbReference>
<comment type="similarity">
    <text evidence="1">Belongs to the GMC oxidoreductase family.</text>
</comment>
<dbReference type="InterPro" id="IPR036188">
    <property type="entry name" value="FAD/NAD-bd_sf"/>
</dbReference>
<evidence type="ECO:0000259" key="5">
    <source>
        <dbReference type="Pfam" id="PF05199"/>
    </source>
</evidence>
<organism evidence="6 7">
    <name type="scientific">Daldinia eschscholtzii</name>
    <dbReference type="NCBI Taxonomy" id="292717"/>
    <lineage>
        <taxon>Eukaryota</taxon>
        <taxon>Fungi</taxon>
        <taxon>Dikarya</taxon>
        <taxon>Ascomycota</taxon>
        <taxon>Pezizomycotina</taxon>
        <taxon>Sordariomycetes</taxon>
        <taxon>Xylariomycetidae</taxon>
        <taxon>Xylariales</taxon>
        <taxon>Hypoxylaceae</taxon>
        <taxon>Daldinia</taxon>
    </lineage>
</organism>
<dbReference type="Gene3D" id="3.50.50.60">
    <property type="entry name" value="FAD/NAD(P)-binding domain"/>
    <property type="match status" value="1"/>
</dbReference>
<dbReference type="GO" id="GO:0050660">
    <property type="term" value="F:flavin adenine dinucleotide binding"/>
    <property type="evidence" value="ECO:0007669"/>
    <property type="project" value="InterPro"/>
</dbReference>
<dbReference type="EMBL" id="JBANMG010000005">
    <property type="protein sequence ID" value="KAK6953492.1"/>
    <property type="molecule type" value="Genomic_DNA"/>
</dbReference>
<feature type="active site" description="Proton donor" evidence="3">
    <location>
        <position position="550"/>
    </location>
</feature>
<reference evidence="6 7" key="1">
    <citation type="journal article" date="2024" name="Front Chem Biol">
        <title>Unveiling the potential of Daldinia eschscholtzii MFLUCC 19-0629 through bioactivity and bioinformatics studies for enhanced sustainable agriculture production.</title>
        <authorList>
            <person name="Brooks S."/>
            <person name="Weaver J.A."/>
            <person name="Klomchit A."/>
            <person name="Alharthi S.A."/>
            <person name="Onlamun T."/>
            <person name="Nurani R."/>
            <person name="Vong T.K."/>
            <person name="Alberti F."/>
            <person name="Greco C."/>
        </authorList>
    </citation>
    <scope>NUCLEOTIDE SEQUENCE [LARGE SCALE GENOMIC DNA]</scope>
    <source>
        <strain evidence="6">MFLUCC 19-0629</strain>
    </source>
</reference>
<feature type="domain" description="Glucose-methanol-choline oxidoreductase N-terminal" evidence="4">
    <location>
        <begin position="46"/>
        <end position="355"/>
    </location>
</feature>
<keyword evidence="7" id="KW-1185">Reference proteome</keyword>
<name>A0AAX6MMU1_9PEZI</name>
<keyword evidence="2" id="KW-0325">Glycoprotein</keyword>
<dbReference type="Pfam" id="PF05199">
    <property type="entry name" value="GMC_oxred_C"/>
    <property type="match status" value="1"/>
</dbReference>
<feature type="domain" description="Glucose-methanol-choline oxidoreductase C-terminal" evidence="5">
    <location>
        <begin position="467"/>
        <end position="603"/>
    </location>
</feature>